<reference evidence="3" key="1">
    <citation type="submission" date="2020-05" db="EMBL/GenBank/DDBJ databases">
        <authorList>
            <person name="Chiriac C."/>
            <person name="Salcher M."/>
            <person name="Ghai R."/>
            <person name="Kavagutti S V."/>
        </authorList>
    </citation>
    <scope>NUCLEOTIDE SEQUENCE</scope>
</reference>
<dbReference type="InterPro" id="IPR002035">
    <property type="entry name" value="VWF_A"/>
</dbReference>
<dbReference type="EMBL" id="CAFBNC010000245">
    <property type="protein sequence ID" value="CAB4961789.1"/>
    <property type="molecule type" value="Genomic_DNA"/>
</dbReference>
<dbReference type="InterPro" id="IPR036465">
    <property type="entry name" value="vWFA_dom_sf"/>
</dbReference>
<proteinExistence type="predicted"/>
<feature type="region of interest" description="Disordered" evidence="1">
    <location>
        <begin position="384"/>
        <end position="413"/>
    </location>
</feature>
<name>A0A6J7L6G5_9ZZZZ</name>
<dbReference type="InterPro" id="IPR051266">
    <property type="entry name" value="CLCR"/>
</dbReference>
<feature type="domain" description="VWFA" evidence="2">
    <location>
        <begin position="40"/>
        <end position="222"/>
    </location>
</feature>
<sequence length="413" mass="44400">MQPKITFDRTIVPLVDNDVVHLLVELKAPPAPDSERQPLDVVLVLDKSGSMSGDPLRSVKAASAHFLRLAGPADRVGVVAFDDTTELVLELSSHDPDLAAARIKQVTTGGSTNLSGGWLKGIEMLEASPRPEALRRVIILTDGQANVGETDPDRLASIAAAARSRSITTTTIGFGDRYDEKLLAIIADAGTGNDYWCAGPDHAPQIFNDEFEGLASTVAQNVSVELRPAAGVLGMRVLNEFPITQVAGGMQVALGDAYGSELRRVVAELLLPPVRPEGPFALGEAIVRWSTFGDAVELHTVTIPLSVTVSADPNAVDTAADPQVHEQVNILRAAEERRKALEAYQRRDFQGASVAFAAAAGLLSDIGGDPDLIEELNVDAQRMQGGDWDEMSSKKHFSERRMVNKGRRTRYDK</sequence>
<dbReference type="SUPFAM" id="SSF53300">
    <property type="entry name" value="vWA-like"/>
    <property type="match status" value="1"/>
</dbReference>
<evidence type="ECO:0000259" key="2">
    <source>
        <dbReference type="PROSITE" id="PS50234"/>
    </source>
</evidence>
<evidence type="ECO:0000313" key="3">
    <source>
        <dbReference type="EMBL" id="CAB4961789.1"/>
    </source>
</evidence>
<dbReference type="PANTHER" id="PTHR10579">
    <property type="entry name" value="CALCIUM-ACTIVATED CHLORIDE CHANNEL REGULATOR"/>
    <property type="match status" value="1"/>
</dbReference>
<evidence type="ECO:0000256" key="1">
    <source>
        <dbReference type="SAM" id="MobiDB-lite"/>
    </source>
</evidence>
<dbReference type="PANTHER" id="PTHR10579:SF43">
    <property type="entry name" value="ZINC FINGER (C3HC4-TYPE RING FINGER) FAMILY PROTEIN"/>
    <property type="match status" value="1"/>
</dbReference>
<dbReference type="Gene3D" id="3.40.50.410">
    <property type="entry name" value="von Willebrand factor, type A domain"/>
    <property type="match status" value="1"/>
</dbReference>
<dbReference type="AlphaFoldDB" id="A0A6J7L6G5"/>
<protein>
    <submittedName>
        <fullName evidence="3">Unannotated protein</fullName>
    </submittedName>
</protein>
<dbReference type="PROSITE" id="PS50234">
    <property type="entry name" value="VWFA"/>
    <property type="match status" value="1"/>
</dbReference>
<feature type="compositionally biased region" description="Basic residues" evidence="1">
    <location>
        <begin position="394"/>
        <end position="413"/>
    </location>
</feature>
<dbReference type="SMART" id="SM00327">
    <property type="entry name" value="VWA"/>
    <property type="match status" value="1"/>
</dbReference>
<dbReference type="Pfam" id="PF00092">
    <property type="entry name" value="VWA"/>
    <property type="match status" value="1"/>
</dbReference>
<accession>A0A6J7L6G5</accession>
<gene>
    <name evidence="3" type="ORF">UFOPK3733_02499</name>
</gene>
<organism evidence="3">
    <name type="scientific">freshwater metagenome</name>
    <dbReference type="NCBI Taxonomy" id="449393"/>
    <lineage>
        <taxon>unclassified sequences</taxon>
        <taxon>metagenomes</taxon>
        <taxon>ecological metagenomes</taxon>
    </lineage>
</organism>